<sequence length="266" mass="29350">MSLITISPGHYGIGTGARDIIDEVREARKVTNRIVEILKSEKIGVTKIEDNTSRTQSQNLNYLISRHNGTTRKVDVSIHFNASGERLNSAKGTEVLYLSDSNKNLAEKISKAISSASGLRNRGAKKRTDLAFLNRTLKPAILIEVCFVDSVTDVNLYQRYFEVICKAIANQLINYVLDGQSRPEEGENGLSLIANNGKINSAISSPTLIDVLNKVLKDQNSVKEIIEKGVSQKAISKEWLNKLNNKTLTTADLLGLSVLIVQRTIK</sequence>
<organism evidence="2 3">
    <name type="scientific">Lysinibacillus telephonicus</name>
    <dbReference type="NCBI Taxonomy" id="1714840"/>
    <lineage>
        <taxon>Bacteria</taxon>
        <taxon>Bacillati</taxon>
        <taxon>Bacillota</taxon>
        <taxon>Bacilli</taxon>
        <taxon>Bacillales</taxon>
        <taxon>Bacillaceae</taxon>
        <taxon>Lysinibacillus</taxon>
    </lineage>
</organism>
<dbReference type="GO" id="GO:0009253">
    <property type="term" value="P:peptidoglycan catabolic process"/>
    <property type="evidence" value="ECO:0007669"/>
    <property type="project" value="InterPro"/>
</dbReference>
<dbReference type="Gene3D" id="3.40.630.40">
    <property type="entry name" value="Zn-dependent exopeptidases"/>
    <property type="match status" value="1"/>
</dbReference>
<reference evidence="2 3" key="1">
    <citation type="submission" date="2018-12" db="EMBL/GenBank/DDBJ databases">
        <authorList>
            <person name="Yu L."/>
        </authorList>
    </citation>
    <scope>NUCLEOTIDE SEQUENCE [LARGE SCALE GENOMIC DNA]</scope>
    <source>
        <strain evidence="2 3">S5H2222</strain>
    </source>
</reference>
<dbReference type="Proteomes" id="UP000276349">
    <property type="component" value="Unassembled WGS sequence"/>
</dbReference>
<dbReference type="RefSeq" id="WP_126292526.1">
    <property type="nucleotide sequence ID" value="NZ_CP185866.1"/>
</dbReference>
<dbReference type="SMART" id="SM00646">
    <property type="entry name" value="Ami_3"/>
    <property type="match status" value="1"/>
</dbReference>
<protein>
    <submittedName>
        <fullName evidence="2">N-acetylmuramoyl-L-alanine amidase</fullName>
    </submittedName>
</protein>
<dbReference type="GO" id="GO:0030288">
    <property type="term" value="C:outer membrane-bounded periplasmic space"/>
    <property type="evidence" value="ECO:0007669"/>
    <property type="project" value="TreeGrafter"/>
</dbReference>
<evidence type="ECO:0000313" key="3">
    <source>
        <dbReference type="Proteomes" id="UP000276349"/>
    </source>
</evidence>
<name>A0A3S0J5T5_9BACI</name>
<keyword evidence="3" id="KW-1185">Reference proteome</keyword>
<feature type="domain" description="MurNAc-LAA" evidence="1">
    <location>
        <begin position="62"/>
        <end position="169"/>
    </location>
</feature>
<dbReference type="SUPFAM" id="SSF53187">
    <property type="entry name" value="Zn-dependent exopeptidases"/>
    <property type="match status" value="1"/>
</dbReference>
<comment type="caution">
    <text evidence="2">The sequence shown here is derived from an EMBL/GenBank/DDBJ whole genome shotgun (WGS) entry which is preliminary data.</text>
</comment>
<dbReference type="PANTHER" id="PTHR30404">
    <property type="entry name" value="N-ACETYLMURAMOYL-L-ALANINE AMIDASE"/>
    <property type="match status" value="1"/>
</dbReference>
<dbReference type="Pfam" id="PF01520">
    <property type="entry name" value="Amidase_3"/>
    <property type="match status" value="1"/>
</dbReference>
<gene>
    <name evidence="2" type="ORF">EKG35_01405</name>
</gene>
<dbReference type="CDD" id="cd02696">
    <property type="entry name" value="MurNAc-LAA"/>
    <property type="match status" value="1"/>
</dbReference>
<dbReference type="EMBL" id="RXNR01000003">
    <property type="protein sequence ID" value="RTQ96052.1"/>
    <property type="molecule type" value="Genomic_DNA"/>
</dbReference>
<dbReference type="OrthoDB" id="9763643at2"/>
<dbReference type="InterPro" id="IPR002508">
    <property type="entry name" value="MurNAc-LAA_cat"/>
</dbReference>
<evidence type="ECO:0000313" key="2">
    <source>
        <dbReference type="EMBL" id="RTQ96052.1"/>
    </source>
</evidence>
<evidence type="ECO:0000259" key="1">
    <source>
        <dbReference type="SMART" id="SM00646"/>
    </source>
</evidence>
<dbReference type="GO" id="GO:0008745">
    <property type="term" value="F:N-acetylmuramoyl-L-alanine amidase activity"/>
    <property type="evidence" value="ECO:0007669"/>
    <property type="project" value="InterPro"/>
</dbReference>
<accession>A0A3S0J5T5</accession>
<dbReference type="InterPro" id="IPR050695">
    <property type="entry name" value="N-acetylmuramoyl_amidase_3"/>
</dbReference>
<proteinExistence type="predicted"/>
<dbReference type="PANTHER" id="PTHR30404:SF8">
    <property type="entry name" value="AUTOLYSIN PH-RELATED"/>
    <property type="match status" value="1"/>
</dbReference>
<dbReference type="AlphaFoldDB" id="A0A3S0J5T5"/>